<dbReference type="Proteomes" id="UP001307889">
    <property type="component" value="Chromosome 6"/>
</dbReference>
<proteinExistence type="predicted"/>
<evidence type="ECO:0000313" key="1">
    <source>
        <dbReference type="EMBL" id="BES95759.1"/>
    </source>
</evidence>
<evidence type="ECO:0000313" key="2">
    <source>
        <dbReference type="Proteomes" id="UP001307889"/>
    </source>
</evidence>
<protein>
    <submittedName>
        <fullName evidence="1">Uncharacterized protein</fullName>
    </submittedName>
</protein>
<accession>A0ABN7AWR7</accession>
<organism evidence="1 2">
    <name type="scientific">Nesidiocoris tenuis</name>
    <dbReference type="NCBI Taxonomy" id="355587"/>
    <lineage>
        <taxon>Eukaryota</taxon>
        <taxon>Metazoa</taxon>
        <taxon>Ecdysozoa</taxon>
        <taxon>Arthropoda</taxon>
        <taxon>Hexapoda</taxon>
        <taxon>Insecta</taxon>
        <taxon>Pterygota</taxon>
        <taxon>Neoptera</taxon>
        <taxon>Paraneoptera</taxon>
        <taxon>Hemiptera</taxon>
        <taxon>Heteroptera</taxon>
        <taxon>Panheteroptera</taxon>
        <taxon>Cimicomorpha</taxon>
        <taxon>Miridae</taxon>
        <taxon>Dicyphina</taxon>
        <taxon>Nesidiocoris</taxon>
    </lineage>
</organism>
<keyword evidence="2" id="KW-1185">Reference proteome</keyword>
<gene>
    <name evidence="1" type="ORF">NTJ_08568</name>
</gene>
<sequence length="88" mass="9760">MRYGSGRMRYGGARLNDECRSSPRANEISYNSSAPLSPSTDLVALGIFAHVCPRQSCCQARGLLTCLSIPRRHPSRARQATLETRDTY</sequence>
<reference evidence="1 2" key="1">
    <citation type="submission" date="2023-09" db="EMBL/GenBank/DDBJ databases">
        <title>Nesidiocoris tenuis whole genome shotgun sequence.</title>
        <authorList>
            <person name="Shibata T."/>
            <person name="Shimoda M."/>
            <person name="Kobayashi T."/>
            <person name="Uehara T."/>
        </authorList>
    </citation>
    <scope>NUCLEOTIDE SEQUENCE [LARGE SCALE GENOMIC DNA]</scope>
    <source>
        <strain evidence="1 2">Japan</strain>
    </source>
</reference>
<dbReference type="EMBL" id="AP028914">
    <property type="protein sequence ID" value="BES95759.1"/>
    <property type="molecule type" value="Genomic_DNA"/>
</dbReference>
<name>A0ABN7AWR7_9HEMI</name>